<dbReference type="GO" id="GO:0005524">
    <property type="term" value="F:ATP binding"/>
    <property type="evidence" value="ECO:0007669"/>
    <property type="project" value="UniProtKB-KW"/>
</dbReference>
<dbReference type="EMBL" id="QYRP01000002">
    <property type="protein sequence ID" value="RJS45646.1"/>
    <property type="molecule type" value="Genomic_DNA"/>
</dbReference>
<dbReference type="InterPro" id="IPR000792">
    <property type="entry name" value="Tscrpt_reg_LuxR_C"/>
</dbReference>
<dbReference type="GO" id="GO:0004016">
    <property type="term" value="F:adenylate cyclase activity"/>
    <property type="evidence" value="ECO:0007669"/>
    <property type="project" value="TreeGrafter"/>
</dbReference>
<dbReference type="SMART" id="SM00421">
    <property type="entry name" value="HTH_LUXR"/>
    <property type="match status" value="1"/>
</dbReference>
<dbReference type="Pfam" id="PF00196">
    <property type="entry name" value="GerE"/>
    <property type="match status" value="1"/>
</dbReference>
<evidence type="ECO:0000256" key="2">
    <source>
        <dbReference type="ARBA" id="ARBA00022840"/>
    </source>
</evidence>
<evidence type="ECO:0000313" key="5">
    <source>
        <dbReference type="Proteomes" id="UP000276542"/>
    </source>
</evidence>
<dbReference type="PRINTS" id="PR00038">
    <property type="entry name" value="HTHLUXR"/>
</dbReference>
<dbReference type="InterPro" id="IPR041664">
    <property type="entry name" value="AAA_16"/>
</dbReference>
<dbReference type="CDD" id="cd06170">
    <property type="entry name" value="LuxR_C_like"/>
    <property type="match status" value="1"/>
</dbReference>
<keyword evidence="2" id="KW-0067">ATP-binding</keyword>
<dbReference type="Proteomes" id="UP000276542">
    <property type="component" value="Unassembled WGS sequence"/>
</dbReference>
<evidence type="ECO:0000259" key="3">
    <source>
        <dbReference type="PROSITE" id="PS50043"/>
    </source>
</evidence>
<dbReference type="InterPro" id="IPR011990">
    <property type="entry name" value="TPR-like_helical_dom_sf"/>
</dbReference>
<dbReference type="GO" id="GO:0005737">
    <property type="term" value="C:cytoplasm"/>
    <property type="evidence" value="ECO:0007669"/>
    <property type="project" value="TreeGrafter"/>
</dbReference>
<protein>
    <submittedName>
        <fullName evidence="4">LuxR family transcriptional regulator</fullName>
    </submittedName>
</protein>
<evidence type="ECO:0000313" key="4">
    <source>
        <dbReference type="EMBL" id="RJS45646.1"/>
    </source>
</evidence>
<dbReference type="InterPro" id="IPR016032">
    <property type="entry name" value="Sig_transdc_resp-reg_C-effctor"/>
</dbReference>
<keyword evidence="5" id="KW-1185">Reference proteome</keyword>
<dbReference type="PROSITE" id="PS50043">
    <property type="entry name" value="HTH_LUXR_2"/>
    <property type="match status" value="1"/>
</dbReference>
<comment type="caution">
    <text evidence="4">The sequence shown here is derived from an EMBL/GenBank/DDBJ whole genome shotgun (WGS) entry which is preliminary data.</text>
</comment>
<dbReference type="Gene3D" id="1.10.10.10">
    <property type="entry name" value="Winged helix-like DNA-binding domain superfamily/Winged helix DNA-binding domain"/>
    <property type="match status" value="1"/>
</dbReference>
<sequence>MQSRMVERDAELAILGKLIDRAGVGRGGLVAFDAPAGMGKSRMLWQAREMAAQAGWRTLDARCSPMSPSIGFGVLRDWFGLLAHRAGLGVHPFDGPGQALAEVVDGGTRQLGDLVYGARWVIEELTAERPLLVTVDDLQWADSGSLQVLDLLAPALEQLPCLFVYAVRSGELSAEPEELARIREVSDVITPAALSPSGVAAVIEAQGGDIGLAAAIHTATGGVPLFVNEVIAGGGVDIPESLVGSIAGRLARLSPTALATAHAVAVLGSEASIATVAELNLMAPDAVAHDLGLLTAAQLVTRDGGHLHPRHPLVGEALLAGMTATETADLHRRAAAVLRRHGAARIIVAGHLLLTTPGSDPDVRARLAEQGRHALAAGAPERAHRYLERALAEGPVTANEIPLLSRHAIALTGLGEIDAALASWERASSLTDDPDVIASLRSSSGDALLMAGRHNQAQRAFGSLPDAGPATSPGAQRLASRMVFAGILTGMPAAELRQQCDRVLGQPDEATTSEDRLALAASAAVGVVSCQPSAEVRTLAMRAAGEGALLDAETVDGTAVFMVACSLAWSSALHEADSLLDTALETARTRGSVLHFANAAACRGLVRARMGLAVEATADLESALEQRAHGWNAGLAMLLANLVECRIARGELDRAIQHRGSLESFAHTRGISGAFASSALADLAEAHGDHETAARLYAEVGRLVAERMDNPAVLPWRAGRALALIRLGEGREAAALAQENLVRAEAFGAAYTTAQALRTVAAVDPTCDRVRMLRRALGHLAGVPAGRLEAQVATDLAGMLILLEGPPSTVEAVALLRRAETWAQGHELRPLAERVQRLLARVGEVPHRTDADALALLTPSERRVANLAATGRSNRQIAQELFVTVKAVEWHLSNVYRKLGIRSRTRLPALLSD</sequence>
<evidence type="ECO:0000256" key="1">
    <source>
        <dbReference type="ARBA" id="ARBA00022741"/>
    </source>
</evidence>
<dbReference type="OrthoDB" id="3178131at2"/>
<dbReference type="SUPFAM" id="SSF48452">
    <property type="entry name" value="TPR-like"/>
    <property type="match status" value="1"/>
</dbReference>
<dbReference type="PANTHER" id="PTHR16305">
    <property type="entry name" value="TESTICULAR SOLUBLE ADENYLYL CYCLASE"/>
    <property type="match status" value="1"/>
</dbReference>
<accession>A0A3A5H4K2</accession>
<dbReference type="InterPro" id="IPR036388">
    <property type="entry name" value="WH-like_DNA-bd_sf"/>
</dbReference>
<gene>
    <name evidence="4" type="ORF">D4739_05050</name>
</gene>
<keyword evidence="1" id="KW-0547">Nucleotide-binding</keyword>
<dbReference type="PANTHER" id="PTHR16305:SF35">
    <property type="entry name" value="TRANSCRIPTIONAL ACTIVATOR DOMAIN"/>
    <property type="match status" value="1"/>
</dbReference>
<dbReference type="GO" id="GO:0006355">
    <property type="term" value="P:regulation of DNA-templated transcription"/>
    <property type="evidence" value="ECO:0007669"/>
    <property type="project" value="InterPro"/>
</dbReference>
<dbReference type="Gene3D" id="1.25.40.10">
    <property type="entry name" value="Tetratricopeptide repeat domain"/>
    <property type="match status" value="1"/>
</dbReference>
<reference evidence="5" key="1">
    <citation type="submission" date="2018-09" db="EMBL/GenBank/DDBJ databases">
        <authorList>
            <person name="Zhu H."/>
        </authorList>
    </citation>
    <scope>NUCLEOTIDE SEQUENCE [LARGE SCALE GENOMIC DNA]</scope>
    <source>
        <strain evidence="5">K1W22B-1</strain>
    </source>
</reference>
<feature type="domain" description="HTH luxR-type" evidence="3">
    <location>
        <begin position="850"/>
        <end position="913"/>
    </location>
</feature>
<proteinExistence type="predicted"/>
<dbReference type="AlphaFoldDB" id="A0A3A5H4K2"/>
<dbReference type="GO" id="GO:0003677">
    <property type="term" value="F:DNA binding"/>
    <property type="evidence" value="ECO:0007669"/>
    <property type="project" value="InterPro"/>
</dbReference>
<dbReference type="Pfam" id="PF13191">
    <property type="entry name" value="AAA_16"/>
    <property type="match status" value="1"/>
</dbReference>
<name>A0A3A5H4K2_9ACTN</name>
<organism evidence="4 5">
    <name type="scientific">Nocardioides cavernaquae</name>
    <dbReference type="NCBI Taxonomy" id="2321396"/>
    <lineage>
        <taxon>Bacteria</taxon>
        <taxon>Bacillati</taxon>
        <taxon>Actinomycetota</taxon>
        <taxon>Actinomycetes</taxon>
        <taxon>Propionibacteriales</taxon>
        <taxon>Nocardioidaceae</taxon>
        <taxon>Nocardioides</taxon>
    </lineage>
</organism>
<dbReference type="SUPFAM" id="SSF46894">
    <property type="entry name" value="C-terminal effector domain of the bipartite response regulators"/>
    <property type="match status" value="1"/>
</dbReference>